<dbReference type="SUPFAM" id="SSF52047">
    <property type="entry name" value="RNI-like"/>
    <property type="match status" value="1"/>
</dbReference>
<dbReference type="EMBL" id="SEOQ01000482">
    <property type="protein sequence ID" value="TFY62019.1"/>
    <property type="molecule type" value="Genomic_DNA"/>
</dbReference>
<evidence type="ECO:0000313" key="1">
    <source>
        <dbReference type="EMBL" id="TFY62019.1"/>
    </source>
</evidence>
<keyword evidence="2" id="KW-1185">Reference proteome</keyword>
<dbReference type="Gene3D" id="3.80.10.10">
    <property type="entry name" value="Ribonuclease Inhibitor"/>
    <property type="match status" value="1"/>
</dbReference>
<dbReference type="Proteomes" id="UP000298327">
    <property type="component" value="Unassembled WGS sequence"/>
</dbReference>
<organism evidence="1 2">
    <name type="scientific">Dentipellis fragilis</name>
    <dbReference type="NCBI Taxonomy" id="205917"/>
    <lineage>
        <taxon>Eukaryota</taxon>
        <taxon>Fungi</taxon>
        <taxon>Dikarya</taxon>
        <taxon>Basidiomycota</taxon>
        <taxon>Agaricomycotina</taxon>
        <taxon>Agaricomycetes</taxon>
        <taxon>Russulales</taxon>
        <taxon>Hericiaceae</taxon>
        <taxon>Dentipellis</taxon>
    </lineage>
</organism>
<evidence type="ECO:0008006" key="3">
    <source>
        <dbReference type="Google" id="ProtNLM"/>
    </source>
</evidence>
<dbReference type="OrthoDB" id="2841072at2759"/>
<accession>A0A4Y9YM17</accession>
<evidence type="ECO:0000313" key="2">
    <source>
        <dbReference type="Proteomes" id="UP000298327"/>
    </source>
</evidence>
<reference evidence="1 2" key="1">
    <citation type="submission" date="2019-02" db="EMBL/GenBank/DDBJ databases">
        <title>Genome sequencing of the rare red list fungi Dentipellis fragilis.</title>
        <authorList>
            <person name="Buettner E."/>
            <person name="Kellner H."/>
        </authorList>
    </citation>
    <scope>NUCLEOTIDE SEQUENCE [LARGE SCALE GENOMIC DNA]</scope>
    <source>
        <strain evidence="1 2">DSM 105465</strain>
    </source>
</reference>
<proteinExistence type="predicted"/>
<comment type="caution">
    <text evidence="1">The sequence shown here is derived from an EMBL/GenBank/DDBJ whole genome shotgun (WGS) entry which is preliminary data.</text>
</comment>
<dbReference type="AlphaFoldDB" id="A0A4Y9YM17"/>
<gene>
    <name evidence="1" type="ORF">EVG20_g6849</name>
</gene>
<protein>
    <recommendedName>
        <fullName evidence="3">F-box domain-containing protein</fullName>
    </recommendedName>
</protein>
<name>A0A4Y9YM17_9AGAM</name>
<dbReference type="STRING" id="205917.A0A4Y9YM17"/>
<sequence>MHRCLQIPEIVYQISNSLEPHAAASLLYANFPEDGVSVRKRDALALALVSRQFREPALDALWRSLLSMKPLFNLLKPPADAIPSLEKAVHAFSDVFACAEWMDNTDWTRYNYYARRVRYIRSSEAKEAKILLYYIALSVRSRRPLLPNLRFLYWDYYVAHQAFHHLPLFVGPQLTTLVLDMDVMKWPHTPGAVSLFANVRSLCPSLDNLVLLNRFYNETGENNGGATEVAITMFPRVKSVDIHCKIYEDTWACLARMPNLRSLKSTFVAGEDDDTGDEADPIGIALQPSRANFASLEHLTVVVKTITDFVKFLPCLKFPRHLKSLDIRTVECPSTADIDLFTKMLPAYCSPVTLTSLSLTCAPADPPHAADFSPPLPASKLFTPLLQYRAMRHFTMHWCEMIFDNAFLEKTAVAWPELRSLDLCDMKHEFHFPITTVSGLVPLRKYCHHLESLLIPVTDLDCGTLVPDLPKGGRKAKGLRTVTLVSRGRPPRDPEDVGKIMRFMKDFFPGWTKRLSLPQVTVMTGS</sequence>
<dbReference type="InterPro" id="IPR032675">
    <property type="entry name" value="LRR_dom_sf"/>
</dbReference>